<sequence length="112" mass="12498">MEIFANRLRERAEQLGISNAEAARRCGLNERRYAHYTQGVREPDLRTLVNIARTLETSPDYLLGASDPEPQDETSLLLDRLMSAARTLRKPQLMTVVTQTEALAAETAKGSP</sequence>
<keyword evidence="3" id="KW-1185">Reference proteome</keyword>
<dbReference type="CDD" id="cd00093">
    <property type="entry name" value="HTH_XRE"/>
    <property type="match status" value="1"/>
</dbReference>
<evidence type="ECO:0000313" key="3">
    <source>
        <dbReference type="Proteomes" id="UP000786693"/>
    </source>
</evidence>
<evidence type="ECO:0000259" key="1">
    <source>
        <dbReference type="PROSITE" id="PS50943"/>
    </source>
</evidence>
<dbReference type="PROSITE" id="PS50943">
    <property type="entry name" value="HTH_CROC1"/>
    <property type="match status" value="1"/>
</dbReference>
<name>A0ABQ4NRF2_9RHOB</name>
<proteinExistence type="predicted"/>
<gene>
    <name evidence="2" type="ORF">JANAI62_36200</name>
</gene>
<dbReference type="InterPro" id="IPR001387">
    <property type="entry name" value="Cro/C1-type_HTH"/>
</dbReference>
<dbReference type="Gene3D" id="1.10.260.40">
    <property type="entry name" value="lambda repressor-like DNA-binding domains"/>
    <property type="match status" value="1"/>
</dbReference>
<reference evidence="2 3" key="1">
    <citation type="submission" date="2021-05" db="EMBL/GenBank/DDBJ databases">
        <title>Bacteria Genome sequencing.</title>
        <authorList>
            <person name="Takabe Y."/>
            <person name="Nakajima Y."/>
            <person name="Suzuki S."/>
            <person name="Shiozaki T."/>
        </authorList>
    </citation>
    <scope>NUCLEOTIDE SEQUENCE [LARGE SCALE GENOMIC DNA]</scope>
    <source>
        <strain evidence="2 3">AI_62</strain>
    </source>
</reference>
<dbReference type="Proteomes" id="UP000786693">
    <property type="component" value="Unassembled WGS sequence"/>
</dbReference>
<dbReference type="RefSeq" id="WP_220750481.1">
    <property type="nucleotide sequence ID" value="NZ_BPFH01000009.1"/>
</dbReference>
<dbReference type="EMBL" id="BPFH01000009">
    <property type="protein sequence ID" value="GIT96997.1"/>
    <property type="molecule type" value="Genomic_DNA"/>
</dbReference>
<dbReference type="SUPFAM" id="SSF47413">
    <property type="entry name" value="lambda repressor-like DNA-binding domains"/>
    <property type="match status" value="1"/>
</dbReference>
<organism evidence="2 3">
    <name type="scientific">Jannaschia pagri</name>
    <dbReference type="NCBI Taxonomy" id="2829797"/>
    <lineage>
        <taxon>Bacteria</taxon>
        <taxon>Pseudomonadati</taxon>
        <taxon>Pseudomonadota</taxon>
        <taxon>Alphaproteobacteria</taxon>
        <taxon>Rhodobacterales</taxon>
        <taxon>Roseobacteraceae</taxon>
        <taxon>Jannaschia</taxon>
    </lineage>
</organism>
<dbReference type="InterPro" id="IPR010982">
    <property type="entry name" value="Lambda_DNA-bd_dom_sf"/>
</dbReference>
<dbReference type="Pfam" id="PF01381">
    <property type="entry name" value="HTH_3"/>
    <property type="match status" value="1"/>
</dbReference>
<dbReference type="SMART" id="SM00530">
    <property type="entry name" value="HTH_XRE"/>
    <property type="match status" value="1"/>
</dbReference>
<protein>
    <recommendedName>
        <fullName evidence="1">HTH cro/C1-type domain-containing protein</fullName>
    </recommendedName>
</protein>
<comment type="caution">
    <text evidence="2">The sequence shown here is derived from an EMBL/GenBank/DDBJ whole genome shotgun (WGS) entry which is preliminary data.</text>
</comment>
<feature type="domain" description="HTH cro/C1-type" evidence="1">
    <location>
        <begin position="8"/>
        <end position="62"/>
    </location>
</feature>
<accession>A0ABQ4NRF2</accession>
<evidence type="ECO:0000313" key="2">
    <source>
        <dbReference type="EMBL" id="GIT96997.1"/>
    </source>
</evidence>